<sequence length="100" mass="11199">MNSENKIKQTQIENTSEDATMAEPRTAMTIFTQTLGGAVAGLLVSICLIAIYRWIWNVDVSLRDATFLSLGFCLYCGMLSAWLGKRFWNLLGTFLEKISV</sequence>
<keyword evidence="1" id="KW-1133">Transmembrane helix</keyword>
<protein>
    <submittedName>
        <fullName evidence="2">Uncharacterized protein</fullName>
    </submittedName>
</protein>
<keyword evidence="1" id="KW-0812">Transmembrane</keyword>
<keyword evidence="1" id="KW-0472">Membrane</keyword>
<dbReference type="Proteomes" id="UP000654482">
    <property type="component" value="Unassembled WGS sequence"/>
</dbReference>
<evidence type="ECO:0000313" key="3">
    <source>
        <dbReference type="Proteomes" id="UP000654482"/>
    </source>
</evidence>
<feature type="transmembrane region" description="Helical" evidence="1">
    <location>
        <begin position="35"/>
        <end position="55"/>
    </location>
</feature>
<name>A0A8J7DNK6_9CYAN</name>
<dbReference type="RefSeq" id="WP_194027853.1">
    <property type="nucleotide sequence ID" value="NZ_JADEWZ010000003.1"/>
</dbReference>
<evidence type="ECO:0000313" key="2">
    <source>
        <dbReference type="EMBL" id="MBE9114759.1"/>
    </source>
</evidence>
<dbReference type="AlphaFoldDB" id="A0A8J7DNK6"/>
<accession>A0A8J7DNK6</accession>
<comment type="caution">
    <text evidence="2">The sequence shown here is derived from an EMBL/GenBank/DDBJ whole genome shotgun (WGS) entry which is preliminary data.</text>
</comment>
<keyword evidence="3" id="KW-1185">Reference proteome</keyword>
<reference evidence="2" key="1">
    <citation type="submission" date="2020-10" db="EMBL/GenBank/DDBJ databases">
        <authorList>
            <person name="Castelo-Branco R."/>
            <person name="Eusebio N."/>
            <person name="Adriana R."/>
            <person name="Vieira A."/>
            <person name="Brugerolle De Fraissinette N."/>
            <person name="Rezende De Castro R."/>
            <person name="Schneider M.P."/>
            <person name="Vasconcelos V."/>
            <person name="Leao P.N."/>
        </authorList>
    </citation>
    <scope>NUCLEOTIDE SEQUENCE</scope>
    <source>
        <strain evidence="2">LEGE 07157</strain>
    </source>
</reference>
<gene>
    <name evidence="2" type="ORF">IQ249_02505</name>
</gene>
<proteinExistence type="predicted"/>
<evidence type="ECO:0000256" key="1">
    <source>
        <dbReference type="SAM" id="Phobius"/>
    </source>
</evidence>
<dbReference type="EMBL" id="JADEWZ010000003">
    <property type="protein sequence ID" value="MBE9114759.1"/>
    <property type="molecule type" value="Genomic_DNA"/>
</dbReference>
<feature type="transmembrane region" description="Helical" evidence="1">
    <location>
        <begin position="67"/>
        <end position="84"/>
    </location>
</feature>
<organism evidence="2 3">
    <name type="scientific">Lusitaniella coriacea LEGE 07157</name>
    <dbReference type="NCBI Taxonomy" id="945747"/>
    <lineage>
        <taxon>Bacteria</taxon>
        <taxon>Bacillati</taxon>
        <taxon>Cyanobacteriota</taxon>
        <taxon>Cyanophyceae</taxon>
        <taxon>Spirulinales</taxon>
        <taxon>Lusitaniellaceae</taxon>
        <taxon>Lusitaniella</taxon>
    </lineage>
</organism>